<evidence type="ECO:0000313" key="14">
    <source>
        <dbReference type="Proteomes" id="UP000033057"/>
    </source>
</evidence>
<dbReference type="KEGG" id="ssoa:SULA_2427"/>
<evidence type="ECO:0000313" key="4">
    <source>
        <dbReference type="EMBL" id="AKA77265.1"/>
    </source>
</evidence>
<evidence type="ECO:0000313" key="21">
    <source>
        <dbReference type="Proteomes" id="UP000275843"/>
    </source>
</evidence>
<sequence length="706" mass="77354">MAKRIKGDVWSNLVLVATVLVYVVYIALAGYTLTHLPPIPSVVETENGTVLFTGGEVISGKVLMQKYGLFDYGSFWGFGGYYGTDFTALALKVINQTTDPPTIKVDGPAYSSITDSETSRWVVSNNYVKAYNTLYNELCNILYNNSSNYGLKPNLVSPNDLRNITAFILWGAMISLLGYTNGFPYIPQQTQPSVNVSLSTWIMVIVLLAVLVSMVSYVSLKILDHWRDPRISVPLPPPSASQRIGLIGVFFASVLAGIQGLLGYLAMHYYVDPEGILGLINFLPFNITRALHLNMAVVWIALTWIAFSIFALPYLGVPLSRKLSFAILGLTLFAGVGLLLGILLSYNELIPSPYWFIFGAQGRPNDADQGTFWLLLVALILLLASSLFFKASKSTAEPLRPLTRITAIGLLGSGIGAIFGSLPIIAPWPNFTEDQFFLWIMIHSFVEGFWPSIVIPVVLILLVVNNLVPPSLATMAASIDSASEILSGMIGTAHHYYFGGEPVFWMYLGASAAILEVVPILFLTYYAFLLWRRGEAKTEFQKTLVATTLISAIGGGFVGAIIGGASILNAPIINYYVHGLQFTMAHAHLAFPLVWGLTAILMWIAALYLSNGIKENELKTLRIMILIYAIGFILQGIDLWALGAVQLATVLRVGYWAAKGTLFYLQPILNLIVWLRIVGDIVAGFAATVIIIYTLKGVIKSYKIKI</sequence>
<protein>
    <submittedName>
        <fullName evidence="4">Nitric-oxide reductase large subunit</fullName>
    </submittedName>
</protein>
<evidence type="ECO:0000313" key="23">
    <source>
        <dbReference type="Proteomes" id="UP000282269"/>
    </source>
</evidence>
<dbReference type="EMBL" id="CP033237">
    <property type="protein sequence ID" value="AZF74283.1"/>
    <property type="molecule type" value="Genomic_DNA"/>
</dbReference>
<dbReference type="Proteomes" id="UP000273443">
    <property type="component" value="Chromosome"/>
</dbReference>
<dbReference type="InterPro" id="IPR036927">
    <property type="entry name" value="Cyt_c_oxase-like_su1_sf"/>
</dbReference>
<evidence type="ECO:0000313" key="8">
    <source>
        <dbReference type="EMBL" id="AZF74283.1"/>
    </source>
</evidence>
<dbReference type="GeneID" id="44130378"/>
<evidence type="ECO:0000313" key="22">
    <source>
        <dbReference type="Proteomes" id="UP000278715"/>
    </source>
</evidence>
<evidence type="ECO:0000313" key="12">
    <source>
        <dbReference type="EMBL" id="AZF84704.1"/>
    </source>
</evidence>
<dbReference type="EMBL" id="CP050869">
    <property type="protein sequence ID" value="QPG48821.1"/>
    <property type="molecule type" value="Genomic_DNA"/>
</dbReference>
<dbReference type="KEGG" id="ssof:SULC_2425"/>
<keyword evidence="1" id="KW-0472">Membrane</keyword>
<dbReference type="Proteomes" id="UP000267993">
    <property type="component" value="Chromosome"/>
</dbReference>
<evidence type="ECO:0000313" key="15">
    <source>
        <dbReference type="Proteomes" id="UP000033085"/>
    </source>
</evidence>
<evidence type="ECO:0000313" key="9">
    <source>
        <dbReference type="EMBL" id="AZF76906.1"/>
    </source>
</evidence>
<keyword evidence="1" id="KW-0812">Transmembrane</keyword>
<dbReference type="RefSeq" id="WP_009993254.1">
    <property type="nucleotide sequence ID" value="NZ_CP011055.2"/>
</dbReference>
<dbReference type="Proteomes" id="UP000594632">
    <property type="component" value="Chromosome"/>
</dbReference>
<dbReference type="EMBL" id="CP033241">
    <property type="protein sequence ID" value="AZF84704.1"/>
    <property type="molecule type" value="Genomic_DNA"/>
</dbReference>
<dbReference type="Proteomes" id="UP000033057">
    <property type="component" value="Chromosome"/>
</dbReference>
<evidence type="ECO:0000313" key="20">
    <source>
        <dbReference type="Proteomes" id="UP000273443"/>
    </source>
</evidence>
<dbReference type="EMBL" id="CP011056">
    <property type="protein sequence ID" value="AKA77265.1"/>
    <property type="molecule type" value="Genomic_DNA"/>
</dbReference>
<evidence type="ECO:0000313" key="19">
    <source>
        <dbReference type="Proteomes" id="UP000273194"/>
    </source>
</evidence>
<dbReference type="EMBL" id="CP011055">
    <property type="protein sequence ID" value="AKA74569.1"/>
    <property type="molecule type" value="Genomic_DNA"/>
</dbReference>
<feature type="transmembrane region" description="Helical" evidence="1">
    <location>
        <begin position="437"/>
        <end position="464"/>
    </location>
</feature>
<dbReference type="EMBL" id="CP011057">
    <property type="protein sequence ID" value="AKA79957.1"/>
    <property type="molecule type" value="Genomic_DNA"/>
</dbReference>
<evidence type="ECO:0000313" key="18">
    <source>
        <dbReference type="Proteomes" id="UP000269431"/>
    </source>
</evidence>
<feature type="transmembrane region" description="Helical" evidence="1">
    <location>
        <begin position="244"/>
        <end position="271"/>
    </location>
</feature>
<evidence type="ECO:0000259" key="2">
    <source>
        <dbReference type="Pfam" id="PF22085"/>
    </source>
</evidence>
<dbReference type="SUPFAM" id="SSF81442">
    <property type="entry name" value="Cytochrome c oxidase subunit I-like"/>
    <property type="match status" value="1"/>
</dbReference>
<dbReference type="KEGG" id="ssol:SULB_2428"/>
<evidence type="ECO:0000313" key="10">
    <source>
        <dbReference type="EMBL" id="AZF79513.1"/>
    </source>
</evidence>
<dbReference type="PANTHER" id="PTHR10422:SF38">
    <property type="entry name" value="CYTOCHROME B SUBUNIT OF NITRIC OXIDE REDUCTASE"/>
    <property type="match status" value="1"/>
</dbReference>
<dbReference type="Proteomes" id="UP000269431">
    <property type="component" value="Chromosome"/>
</dbReference>
<dbReference type="EMBL" id="CP033236">
    <property type="protein sequence ID" value="AZF71663.1"/>
    <property type="molecule type" value="Genomic_DNA"/>
</dbReference>
<feature type="transmembrane region" description="Helical" evidence="1">
    <location>
        <begin position="291"/>
        <end position="316"/>
    </location>
</feature>
<feature type="transmembrane region" description="Helical" evidence="1">
    <location>
        <begin position="200"/>
        <end position="223"/>
    </location>
</feature>
<dbReference type="Proteomes" id="UP000033085">
    <property type="component" value="Chromosome"/>
</dbReference>
<dbReference type="PANTHER" id="PTHR10422">
    <property type="entry name" value="CYTOCHROME C OXIDASE SUBUNIT 1"/>
    <property type="match status" value="1"/>
</dbReference>
<dbReference type="InterPro" id="IPR054309">
    <property type="entry name" value="NorB_cytochrome_c-like"/>
</dbReference>
<dbReference type="Proteomes" id="UP000275843">
    <property type="component" value="Chromosome"/>
</dbReference>
<evidence type="ECO:0000313" key="11">
    <source>
        <dbReference type="EMBL" id="AZF82117.1"/>
    </source>
</evidence>
<feature type="transmembrane region" description="Helical" evidence="1">
    <location>
        <begin position="161"/>
        <end position="180"/>
    </location>
</feature>
<dbReference type="Gene3D" id="1.20.210.10">
    <property type="entry name" value="Cytochrome c oxidase-like, subunit I domain"/>
    <property type="match status" value="1"/>
</dbReference>
<evidence type="ECO:0000313" key="16">
    <source>
        <dbReference type="Proteomes" id="UP000033106"/>
    </source>
</evidence>
<dbReference type="EMBL" id="CP033239">
    <property type="protein sequence ID" value="AZF79513.1"/>
    <property type="molecule type" value="Genomic_DNA"/>
</dbReference>
<dbReference type="GO" id="GO:0004129">
    <property type="term" value="F:cytochrome-c oxidase activity"/>
    <property type="evidence" value="ECO:0007669"/>
    <property type="project" value="InterPro"/>
</dbReference>
<feature type="transmembrane region" description="Helical" evidence="1">
    <location>
        <begin position="621"/>
        <end position="651"/>
    </location>
</feature>
<feature type="transmembrane region" description="Helical" evidence="1">
    <location>
        <begin position="323"/>
        <end position="346"/>
    </location>
</feature>
<dbReference type="GO" id="GO:0016020">
    <property type="term" value="C:membrane"/>
    <property type="evidence" value="ECO:0007669"/>
    <property type="project" value="InterPro"/>
</dbReference>
<feature type="transmembrane region" description="Helical" evidence="1">
    <location>
        <begin position="588"/>
        <end position="609"/>
    </location>
</feature>
<reference evidence="4" key="3">
    <citation type="submission" date="2018-10" db="EMBL/GenBank/DDBJ databases">
        <authorList>
            <person name="McCarthy S."/>
            <person name="Gradnigo J."/>
            <person name="Johnson T."/>
            <person name="Payne S."/>
            <person name="Lipzen A."/>
            <person name="Schackwitz W."/>
            <person name="Martin J."/>
            <person name="Moriyama E."/>
            <person name="Blum P."/>
        </authorList>
    </citation>
    <scope>NUCLEOTIDE SEQUENCE</scope>
    <source>
        <strain evidence="3">SARC-B</strain>
        <strain evidence="4">SARC-C</strain>
        <strain evidence="5">SULA</strain>
    </source>
</reference>
<organism evidence="4 14">
    <name type="scientific">Saccharolobus solfataricus</name>
    <name type="common">Sulfolobus solfataricus</name>
    <dbReference type="NCBI Taxonomy" id="2287"/>
    <lineage>
        <taxon>Archaea</taxon>
        <taxon>Thermoproteota</taxon>
        <taxon>Thermoprotei</taxon>
        <taxon>Sulfolobales</taxon>
        <taxon>Sulfolobaceae</taxon>
        <taxon>Saccharolobus</taxon>
    </lineage>
</organism>
<dbReference type="EMBL" id="CP033240">
    <property type="protein sequence ID" value="AZF82117.1"/>
    <property type="molecule type" value="Genomic_DNA"/>
</dbReference>
<dbReference type="Proteomes" id="UP000278715">
    <property type="component" value="Chromosome"/>
</dbReference>
<feature type="domain" description="Nitric oxide reductase subunit B cytochrome c-like" evidence="2">
    <location>
        <begin position="40"/>
        <end position="94"/>
    </location>
</feature>
<dbReference type="Proteomes" id="UP000273194">
    <property type="component" value="Chromosome"/>
</dbReference>
<feature type="transmembrane region" description="Helical" evidence="1">
    <location>
        <begin position="671"/>
        <end position="695"/>
    </location>
</feature>
<evidence type="ECO:0000313" key="7">
    <source>
        <dbReference type="EMBL" id="AZF71663.1"/>
    </source>
</evidence>
<dbReference type="GO" id="GO:0020037">
    <property type="term" value="F:heme binding"/>
    <property type="evidence" value="ECO:0007669"/>
    <property type="project" value="InterPro"/>
</dbReference>
<dbReference type="Pfam" id="PF22085">
    <property type="entry name" value="NorB_cytochrome_c-like"/>
    <property type="match status" value="1"/>
</dbReference>
<proteinExistence type="predicted"/>
<dbReference type="Pfam" id="PF00115">
    <property type="entry name" value="COX1"/>
    <property type="match status" value="1"/>
</dbReference>
<evidence type="ECO:0000313" key="17">
    <source>
        <dbReference type="Proteomes" id="UP000267993"/>
    </source>
</evidence>
<gene>
    <name evidence="13" type="ORF">HFC64_01540</name>
    <name evidence="5" type="ORF">SULA_2427</name>
    <name evidence="3" type="ORF">SULB_2428</name>
    <name evidence="4" type="ORF">SULC_2425</name>
    <name evidence="6" type="ORF">SULG_12300</name>
    <name evidence="7" type="ORF">SULH_12300</name>
    <name evidence="8" type="ORF">SULI_12300</name>
    <name evidence="9" type="ORF">SULM_12290</name>
    <name evidence="10" type="ORF">SULN_12290</name>
    <name evidence="11" type="ORF">SULO_12300</name>
    <name evidence="12" type="ORF">SULZ_12300</name>
</gene>
<evidence type="ECO:0000313" key="3">
    <source>
        <dbReference type="EMBL" id="AKA74569.1"/>
    </source>
</evidence>
<reference evidence="13 24" key="4">
    <citation type="journal article" date="2020" name="Nat. Commun.">
        <title>The structures of two archaeal type IV pili illuminate evolutionary relationships.</title>
        <authorList>
            <person name="Wang F."/>
            <person name="Baquero D.P."/>
            <person name="Su Z."/>
            <person name="Beltran L.C."/>
            <person name="Prangishvili D."/>
            <person name="Krupovic M."/>
            <person name="Egelman E.H."/>
        </authorList>
    </citation>
    <scope>NUCLEOTIDE SEQUENCE [LARGE SCALE GENOMIC DNA]</scope>
    <source>
        <strain evidence="13 24">POZ149</strain>
    </source>
</reference>
<dbReference type="GO" id="GO:0009060">
    <property type="term" value="P:aerobic respiration"/>
    <property type="evidence" value="ECO:0007669"/>
    <property type="project" value="InterPro"/>
</dbReference>
<feature type="transmembrane region" description="Helical" evidence="1">
    <location>
        <begin position="12"/>
        <end position="33"/>
    </location>
</feature>
<accession>A0A0E3MF52</accession>
<evidence type="ECO:0000313" key="13">
    <source>
        <dbReference type="EMBL" id="QPG48821.1"/>
    </source>
</evidence>
<feature type="transmembrane region" description="Helical" evidence="1">
    <location>
        <begin position="371"/>
        <end position="389"/>
    </location>
</feature>
<evidence type="ECO:0000313" key="5">
    <source>
        <dbReference type="EMBL" id="AKA79957.1"/>
    </source>
</evidence>
<feature type="transmembrane region" description="Helical" evidence="1">
    <location>
        <begin position="73"/>
        <end position="94"/>
    </location>
</feature>
<name>A0A0E3MF52_SACSO</name>
<reference evidence="14 15" key="1">
    <citation type="journal article" date="2015" name="Genome Announc.">
        <title>Complete Genome Sequence of Sulfolobus solfataricus Strain 98/2 and Evolved Derivatives.</title>
        <authorList>
            <person name="McCarthy S."/>
            <person name="Gradnigo J."/>
            <person name="Johnson T."/>
            <person name="Payne S."/>
            <person name="Lipzen A."/>
            <person name="Martin J."/>
            <person name="Schackwitz W."/>
            <person name="Moriyama E."/>
            <person name="Blum P."/>
        </authorList>
    </citation>
    <scope>NUCLEOTIDE SEQUENCE [LARGE SCALE GENOMIC DNA]</scope>
    <source>
        <strain evidence="14">98/2 SULC</strain>
        <strain evidence="3">SARC-B</strain>
        <strain evidence="4">SARC-C</strain>
        <strain evidence="5 16">SULA</strain>
        <strain evidence="15">SULB</strain>
    </source>
</reference>
<dbReference type="Proteomes" id="UP000033106">
    <property type="component" value="Chromosome"/>
</dbReference>
<reference evidence="17 18" key="2">
    <citation type="journal article" date="2018" name="Proc. Natl. Acad. Sci. U.S.A.">
        <title>Nonmutational mechanism of inheritance in the Archaeon Sulfolobus solfataricus.</title>
        <authorList>
            <person name="Payne S."/>
            <person name="McCarthy S."/>
            <person name="Johnson T."/>
            <person name="North E."/>
            <person name="Blum P."/>
        </authorList>
    </citation>
    <scope>NUCLEOTIDE SEQUENCE [LARGE SCALE GENOMIC DNA]</scope>
    <source>
        <strain evidence="7 17">SARC-H</strain>
        <strain evidence="8 21">SARC-I</strain>
        <strain evidence="10 22">SARC-N</strain>
        <strain evidence="11 23">SARC-O</strain>
        <strain evidence="12 18">SUL120</strain>
        <strain evidence="6 19">SULG</strain>
        <strain evidence="9 20">SULM</strain>
    </source>
</reference>
<evidence type="ECO:0000313" key="6">
    <source>
        <dbReference type="EMBL" id="AZF69043.1"/>
    </source>
</evidence>
<dbReference type="EMBL" id="CP033235">
    <property type="protein sequence ID" value="AZF69043.1"/>
    <property type="molecule type" value="Genomic_DNA"/>
</dbReference>
<evidence type="ECO:0000313" key="24">
    <source>
        <dbReference type="Proteomes" id="UP000594632"/>
    </source>
</evidence>
<feature type="transmembrane region" description="Helical" evidence="1">
    <location>
        <begin position="543"/>
        <end position="568"/>
    </location>
</feature>
<feature type="transmembrane region" description="Helical" evidence="1">
    <location>
        <begin position="401"/>
        <end position="425"/>
    </location>
</feature>
<evidence type="ECO:0000256" key="1">
    <source>
        <dbReference type="SAM" id="Phobius"/>
    </source>
</evidence>
<feature type="transmembrane region" description="Helical" evidence="1">
    <location>
        <begin position="476"/>
        <end position="498"/>
    </location>
</feature>
<dbReference type="InterPro" id="IPR000883">
    <property type="entry name" value="Cyt_C_Oxase_1"/>
</dbReference>
<dbReference type="FunFam" id="1.20.210.10:FF:000019">
    <property type="entry name" value="Nitric oxide reductase large subunit-like protein"/>
    <property type="match status" value="1"/>
</dbReference>
<dbReference type="EMBL" id="CP033238">
    <property type="protein sequence ID" value="AZF76906.1"/>
    <property type="molecule type" value="Genomic_DNA"/>
</dbReference>
<keyword evidence="1" id="KW-1133">Transmembrane helix</keyword>
<feature type="transmembrane region" description="Helical" evidence="1">
    <location>
        <begin position="504"/>
        <end position="531"/>
    </location>
</feature>
<dbReference type="Proteomes" id="UP000282269">
    <property type="component" value="Chromosome"/>
</dbReference>
<dbReference type="PATRIC" id="fig|2287.6.peg.2568"/>
<dbReference type="AlphaFoldDB" id="A0A0E3MF52"/>